<evidence type="ECO:0000256" key="2">
    <source>
        <dbReference type="ARBA" id="ARBA00004370"/>
    </source>
</evidence>
<dbReference type="SMART" id="SM00387">
    <property type="entry name" value="HATPase_c"/>
    <property type="match status" value="1"/>
</dbReference>
<keyword evidence="7" id="KW-0812">Transmembrane</keyword>
<dbReference type="PROSITE" id="PS50109">
    <property type="entry name" value="HIS_KIN"/>
    <property type="match status" value="1"/>
</dbReference>
<dbReference type="InterPro" id="IPR003594">
    <property type="entry name" value="HATPase_dom"/>
</dbReference>
<dbReference type="SUPFAM" id="SSF47384">
    <property type="entry name" value="Homodimeric domain of signal transducing histidine kinase"/>
    <property type="match status" value="1"/>
</dbReference>
<evidence type="ECO:0000259" key="9">
    <source>
        <dbReference type="PROSITE" id="PS50885"/>
    </source>
</evidence>
<dbReference type="GO" id="GO:0000155">
    <property type="term" value="F:phosphorelay sensor kinase activity"/>
    <property type="evidence" value="ECO:0007669"/>
    <property type="project" value="InterPro"/>
</dbReference>
<dbReference type="Gene3D" id="6.10.340.10">
    <property type="match status" value="1"/>
</dbReference>
<dbReference type="SUPFAM" id="SSF55874">
    <property type="entry name" value="ATPase domain of HSP90 chaperone/DNA topoisomerase II/histidine kinase"/>
    <property type="match status" value="1"/>
</dbReference>
<dbReference type="CDD" id="cd00082">
    <property type="entry name" value="HisKA"/>
    <property type="match status" value="1"/>
</dbReference>
<gene>
    <name evidence="10" type="ORF">CLV91_1522</name>
</gene>
<comment type="caution">
    <text evidence="10">The sequence shown here is derived from an EMBL/GenBank/DDBJ whole genome shotgun (WGS) entry which is preliminary data.</text>
</comment>
<dbReference type="PROSITE" id="PS50885">
    <property type="entry name" value="HAMP"/>
    <property type="match status" value="1"/>
</dbReference>
<keyword evidence="7" id="KW-1133">Transmembrane helix</keyword>
<feature type="transmembrane region" description="Helical" evidence="7">
    <location>
        <begin position="196"/>
        <end position="213"/>
    </location>
</feature>
<comment type="catalytic activity">
    <reaction evidence="1">
        <text>ATP + protein L-histidine = ADP + protein N-phospho-L-histidine.</text>
        <dbReference type="EC" id="2.7.13.3"/>
    </reaction>
</comment>
<dbReference type="AlphaFoldDB" id="A0A495E796"/>
<organism evidence="10 11">
    <name type="scientific">Maribacter vaceletii</name>
    <dbReference type="NCBI Taxonomy" id="1206816"/>
    <lineage>
        <taxon>Bacteria</taxon>
        <taxon>Pseudomonadati</taxon>
        <taxon>Bacteroidota</taxon>
        <taxon>Flavobacteriia</taxon>
        <taxon>Flavobacteriales</taxon>
        <taxon>Flavobacteriaceae</taxon>
        <taxon>Maribacter</taxon>
    </lineage>
</organism>
<evidence type="ECO:0000313" key="11">
    <source>
        <dbReference type="Proteomes" id="UP000269412"/>
    </source>
</evidence>
<sequence>MTKIGTKLLFGFGMFICILIIHTVLGNLTTKQATKSHNSLTRKIAPAVKILNEFRMENKELFLLVENKVYNYKNTKASNRVQQIIEVDLPYYILNLEKLKGSIETSDPRNSSIDSVIKYSNKSIGLIKKVNSLLVTPKDYEDTAKMGMITNMQNNQLSVFSSEIDNRLSFLQIEYNKELENNFSELSKTLKNNSQFFLWTSILFICFGLIITYKNTLAIVKPIKLLLNNIKDIESGNYENRVAVKGIDELSMLGNAFNKMSDSLQASFDQIKSKNKELEQFVYIASHDLQEPLRTITSFTELFVKGYSSKLDEHAITYIKFISQASTRMSLLVRGLLDYSCIGGNKELTLVNCNDLFKDLKTDLSHLILDTNAKIDVENLPEIRAYKTEIRLLFQNIVNNAIKFRRPNISPIIKVKVKEHSNFWKFMISDNGIGIKENKIDTIFKMFHRLNDQSDFEGTGIGLAHCSKVIELHKGTISVDSKLNQGSTFTITISKNLRQTT</sequence>
<dbReference type="InterPro" id="IPR052162">
    <property type="entry name" value="Sensor_kinase/Photoreceptor"/>
</dbReference>
<name>A0A495E796_9FLAO</name>
<evidence type="ECO:0000259" key="8">
    <source>
        <dbReference type="PROSITE" id="PS50109"/>
    </source>
</evidence>
<dbReference type="PANTHER" id="PTHR43304">
    <property type="entry name" value="PHYTOCHROME-LIKE PROTEIN CPH1"/>
    <property type="match status" value="1"/>
</dbReference>
<evidence type="ECO:0000256" key="6">
    <source>
        <dbReference type="ARBA" id="ARBA00022777"/>
    </source>
</evidence>
<dbReference type="Gene3D" id="3.30.565.10">
    <property type="entry name" value="Histidine kinase-like ATPase, C-terminal domain"/>
    <property type="match status" value="1"/>
</dbReference>
<accession>A0A495E796</accession>
<dbReference type="InterPro" id="IPR036890">
    <property type="entry name" value="HATPase_C_sf"/>
</dbReference>
<dbReference type="SUPFAM" id="SSF158472">
    <property type="entry name" value="HAMP domain-like"/>
    <property type="match status" value="1"/>
</dbReference>
<dbReference type="EC" id="2.7.13.3" evidence="3"/>
<dbReference type="InterPro" id="IPR005467">
    <property type="entry name" value="His_kinase_dom"/>
</dbReference>
<keyword evidence="6" id="KW-0418">Kinase</keyword>
<feature type="domain" description="HAMP" evidence="9">
    <location>
        <begin position="217"/>
        <end position="269"/>
    </location>
</feature>
<dbReference type="Pfam" id="PF02518">
    <property type="entry name" value="HATPase_c"/>
    <property type="match status" value="1"/>
</dbReference>
<keyword evidence="7" id="KW-0472">Membrane</keyword>
<evidence type="ECO:0000256" key="3">
    <source>
        <dbReference type="ARBA" id="ARBA00012438"/>
    </source>
</evidence>
<evidence type="ECO:0000256" key="4">
    <source>
        <dbReference type="ARBA" id="ARBA00022553"/>
    </source>
</evidence>
<dbReference type="Proteomes" id="UP000269412">
    <property type="component" value="Unassembled WGS sequence"/>
</dbReference>
<keyword evidence="5" id="KW-0808">Transferase</keyword>
<evidence type="ECO:0000256" key="5">
    <source>
        <dbReference type="ARBA" id="ARBA00022679"/>
    </source>
</evidence>
<dbReference type="EMBL" id="RBIQ01000008">
    <property type="protein sequence ID" value="RKR12815.1"/>
    <property type="molecule type" value="Genomic_DNA"/>
</dbReference>
<reference evidence="10 11" key="1">
    <citation type="submission" date="2018-10" db="EMBL/GenBank/DDBJ databases">
        <title>Genomic Encyclopedia of Archaeal and Bacterial Type Strains, Phase II (KMG-II): from individual species to whole genera.</title>
        <authorList>
            <person name="Goeker M."/>
        </authorList>
    </citation>
    <scope>NUCLEOTIDE SEQUENCE [LARGE SCALE GENOMIC DNA]</scope>
    <source>
        <strain evidence="10 11">DSM 25230</strain>
    </source>
</reference>
<comment type="subcellular location">
    <subcellularLocation>
        <location evidence="2">Membrane</location>
    </subcellularLocation>
</comment>
<feature type="domain" description="Histidine kinase" evidence="8">
    <location>
        <begin position="284"/>
        <end position="497"/>
    </location>
</feature>
<dbReference type="RefSeq" id="WP_121065849.1">
    <property type="nucleotide sequence ID" value="NZ_RBIQ01000008.1"/>
</dbReference>
<dbReference type="Pfam" id="PF00672">
    <property type="entry name" value="HAMP"/>
    <property type="match status" value="1"/>
</dbReference>
<dbReference type="OrthoDB" id="9781208at2"/>
<protein>
    <recommendedName>
        <fullName evidence="3">histidine kinase</fullName>
        <ecNumber evidence="3">2.7.13.3</ecNumber>
    </recommendedName>
</protein>
<evidence type="ECO:0000256" key="7">
    <source>
        <dbReference type="SAM" id="Phobius"/>
    </source>
</evidence>
<evidence type="ECO:0000256" key="1">
    <source>
        <dbReference type="ARBA" id="ARBA00000085"/>
    </source>
</evidence>
<proteinExistence type="predicted"/>
<dbReference type="CDD" id="cd06225">
    <property type="entry name" value="HAMP"/>
    <property type="match status" value="1"/>
</dbReference>
<dbReference type="InterPro" id="IPR003660">
    <property type="entry name" value="HAMP_dom"/>
</dbReference>
<dbReference type="InterPro" id="IPR003661">
    <property type="entry name" value="HisK_dim/P_dom"/>
</dbReference>
<keyword evidence="4" id="KW-0597">Phosphoprotein</keyword>
<dbReference type="PANTHER" id="PTHR43304:SF1">
    <property type="entry name" value="PAC DOMAIN-CONTAINING PROTEIN"/>
    <property type="match status" value="1"/>
</dbReference>
<dbReference type="SMART" id="SM00388">
    <property type="entry name" value="HisKA"/>
    <property type="match status" value="1"/>
</dbReference>
<dbReference type="InterPro" id="IPR004358">
    <property type="entry name" value="Sig_transdc_His_kin-like_C"/>
</dbReference>
<keyword evidence="11" id="KW-1185">Reference proteome</keyword>
<dbReference type="Gene3D" id="1.10.287.130">
    <property type="match status" value="1"/>
</dbReference>
<dbReference type="Pfam" id="PF00512">
    <property type="entry name" value="HisKA"/>
    <property type="match status" value="1"/>
</dbReference>
<dbReference type="InterPro" id="IPR036097">
    <property type="entry name" value="HisK_dim/P_sf"/>
</dbReference>
<evidence type="ECO:0000313" key="10">
    <source>
        <dbReference type="EMBL" id="RKR12815.1"/>
    </source>
</evidence>
<dbReference type="SMART" id="SM00304">
    <property type="entry name" value="HAMP"/>
    <property type="match status" value="1"/>
</dbReference>
<dbReference type="PRINTS" id="PR00344">
    <property type="entry name" value="BCTRLSENSOR"/>
</dbReference>
<dbReference type="GO" id="GO:0016020">
    <property type="term" value="C:membrane"/>
    <property type="evidence" value="ECO:0007669"/>
    <property type="project" value="UniProtKB-SubCell"/>
</dbReference>